<protein>
    <submittedName>
        <fullName evidence="1">Uncharacterized protein</fullName>
    </submittedName>
</protein>
<proteinExistence type="predicted"/>
<sequence>MYFSLFLYVLIKTSKQNYAFSNLNTENIWSFSGRFCTDIIKPIQFLILCPFTYT</sequence>
<name>A0A069SNM6_PHOVU</name>
<dbReference type="Proteomes" id="UP000027661">
    <property type="component" value="Unassembled WGS sequence"/>
</dbReference>
<accession>A0A069SNM6</accession>
<dbReference type="AlphaFoldDB" id="A0A069SNM6"/>
<evidence type="ECO:0000313" key="2">
    <source>
        <dbReference type="Proteomes" id="UP000027661"/>
    </source>
</evidence>
<dbReference type="EMBL" id="JNHM01000031">
    <property type="protein sequence ID" value="KDS53237.1"/>
    <property type="molecule type" value="Genomic_DNA"/>
</dbReference>
<evidence type="ECO:0000313" key="1">
    <source>
        <dbReference type="EMBL" id="KDS53237.1"/>
    </source>
</evidence>
<gene>
    <name evidence="1" type="ORF">M099_2547</name>
</gene>
<organism evidence="1 2">
    <name type="scientific">Phocaeicola vulgatus str. 3975 RP4</name>
    <dbReference type="NCBI Taxonomy" id="1339352"/>
    <lineage>
        <taxon>Bacteria</taxon>
        <taxon>Pseudomonadati</taxon>
        <taxon>Bacteroidota</taxon>
        <taxon>Bacteroidia</taxon>
        <taxon>Bacteroidales</taxon>
        <taxon>Bacteroidaceae</taxon>
        <taxon>Phocaeicola</taxon>
    </lineage>
</organism>
<comment type="caution">
    <text evidence="1">The sequence shown here is derived from an EMBL/GenBank/DDBJ whole genome shotgun (WGS) entry which is preliminary data.</text>
</comment>
<reference evidence="1 2" key="1">
    <citation type="submission" date="2014-04" db="EMBL/GenBank/DDBJ databases">
        <authorList>
            <person name="Sears C."/>
            <person name="Carroll K."/>
            <person name="Sack B.R."/>
            <person name="Qadri F."/>
            <person name="Myers L.L."/>
            <person name="Chung G.-T."/>
            <person name="Escheverria P."/>
            <person name="Fraser C.M."/>
            <person name="Sadzewicz L."/>
            <person name="Shefchek K.A."/>
            <person name="Tallon L."/>
            <person name="Das S.P."/>
            <person name="Daugherty S."/>
            <person name="Mongodin E.F."/>
        </authorList>
    </citation>
    <scope>NUCLEOTIDE SEQUENCE [LARGE SCALE GENOMIC DNA]</scope>
    <source>
        <strain evidence="1 2">3975 RP4</strain>
    </source>
</reference>